<sequence length="768" mass="85901">MKILLLCLSIGLALADEAAVREFVAGSKQFTGAVYNEVLVDNNENILISPFSVETVLALTQSGAVGTTGAEIRSSLFLPDTKEETESVLKQILPAIHSNEYTLKTANKIYVENNFAIKDDFKKVATDVYQAQFQNIEFAESAAAADEINEWVEEQTANKIHDLVAPDELDATTRVVLINALYFEGNWTSPFQPLLTKKSSFVTTDGTTVPIDAMFQESVEYNFYESADLDAKFLELPFLGQDASMTIVLPNKMEGIAVLEKQMDAVLATPEYTKQYVQVSMPKFKIATMTDFKSILETLGVHAAFNPTVADFSGIAGVAGDILISKVTQKTYIDVSEIGVEAAAATSIVGPTNIPPPPDQVFTVDHPFVFYIKANDIILFEGRVLVPDLVIADQVEKLLINSNNLFTAAVYRELSLDLEKNFLVSPFSAETVLALVQEGAKGQTAEELRSSLKLLKDQHQIKEAFKALLPHLKVEDQDYSFHVANKLYLEENFAIRKEFVEVARDVFYTDLENIEFSENVKAAETINQWVEKETENKIHNLVGAGDLDATTIAVIVNALYFKGNWSIPFEHFATEKDKFYQVDKQEVEVQMMHHYGNNYNFYESKELKTKFLEIPFVGENVSMVFVLPNERNGITDLENNIYKIFAQQDFAPAYVNVSLPKFKIESKLDFKEILKNLGANRAFTPAANFSGISDKNLFVSNVIQKTFIDVNEDGVEAAASTFGEITLFSGHYYPPEVIQFHADHPFIFYIKVKDLIVFAGRVKQPSYN</sequence>
<dbReference type="GO" id="GO:0005615">
    <property type="term" value="C:extracellular space"/>
    <property type="evidence" value="ECO:0007669"/>
    <property type="project" value="InterPro"/>
</dbReference>
<feature type="signal peptide" evidence="5">
    <location>
        <begin position="1"/>
        <end position="15"/>
    </location>
</feature>
<keyword evidence="8" id="KW-1185">Reference proteome</keyword>
<dbReference type="PROSITE" id="PS00284">
    <property type="entry name" value="SERPIN"/>
    <property type="match status" value="2"/>
</dbReference>
<feature type="chain" id="PRO_5035296356" description="Serpin domain-containing protein" evidence="5">
    <location>
        <begin position="16"/>
        <end position="768"/>
    </location>
</feature>
<organism evidence="7 8">
    <name type="scientific">Tenebrio molitor</name>
    <name type="common">Yellow mealworm beetle</name>
    <dbReference type="NCBI Taxonomy" id="7067"/>
    <lineage>
        <taxon>Eukaryota</taxon>
        <taxon>Metazoa</taxon>
        <taxon>Ecdysozoa</taxon>
        <taxon>Arthropoda</taxon>
        <taxon>Hexapoda</taxon>
        <taxon>Insecta</taxon>
        <taxon>Pterygota</taxon>
        <taxon>Neoptera</taxon>
        <taxon>Endopterygota</taxon>
        <taxon>Coleoptera</taxon>
        <taxon>Polyphaga</taxon>
        <taxon>Cucujiformia</taxon>
        <taxon>Tenebrionidae</taxon>
        <taxon>Tenebrio</taxon>
    </lineage>
</organism>
<dbReference type="Proteomes" id="UP000719412">
    <property type="component" value="Unassembled WGS sequence"/>
</dbReference>
<dbReference type="CDD" id="cd19955">
    <property type="entry name" value="serpin48-like_insects"/>
    <property type="match status" value="2"/>
</dbReference>
<reference evidence="7" key="1">
    <citation type="journal article" date="2020" name="J Insects Food Feed">
        <title>The yellow mealworm (Tenebrio molitor) genome: a resource for the emerging insects as food and feed industry.</title>
        <authorList>
            <person name="Eriksson T."/>
            <person name="Andere A."/>
            <person name="Kelstrup H."/>
            <person name="Emery V."/>
            <person name="Picard C."/>
        </authorList>
    </citation>
    <scope>NUCLEOTIDE SEQUENCE</scope>
    <source>
        <strain evidence="7">Stoneville</strain>
        <tissue evidence="7">Whole head</tissue>
    </source>
</reference>
<evidence type="ECO:0000256" key="4">
    <source>
        <dbReference type="RuleBase" id="RU000411"/>
    </source>
</evidence>
<dbReference type="GO" id="GO:0004867">
    <property type="term" value="F:serine-type endopeptidase inhibitor activity"/>
    <property type="evidence" value="ECO:0007669"/>
    <property type="project" value="UniProtKB-KW"/>
</dbReference>
<dbReference type="InterPro" id="IPR036186">
    <property type="entry name" value="Serpin_sf"/>
</dbReference>
<dbReference type="EMBL" id="JABDTM020025747">
    <property type="protein sequence ID" value="KAH0812861.1"/>
    <property type="molecule type" value="Genomic_DNA"/>
</dbReference>
<evidence type="ECO:0000256" key="5">
    <source>
        <dbReference type="SAM" id="SignalP"/>
    </source>
</evidence>
<dbReference type="PANTHER" id="PTHR11461">
    <property type="entry name" value="SERINE PROTEASE INHIBITOR, SERPIN"/>
    <property type="match status" value="1"/>
</dbReference>
<evidence type="ECO:0000313" key="7">
    <source>
        <dbReference type="EMBL" id="KAH0812861.1"/>
    </source>
</evidence>
<proteinExistence type="inferred from homology"/>
<dbReference type="SMART" id="SM00093">
    <property type="entry name" value="SERPIN"/>
    <property type="match status" value="2"/>
</dbReference>
<keyword evidence="3" id="KW-0722">Serine protease inhibitor</keyword>
<dbReference type="InterPro" id="IPR023795">
    <property type="entry name" value="Serpin_CS"/>
</dbReference>
<reference evidence="7" key="2">
    <citation type="submission" date="2021-08" db="EMBL/GenBank/DDBJ databases">
        <authorList>
            <person name="Eriksson T."/>
        </authorList>
    </citation>
    <scope>NUCLEOTIDE SEQUENCE</scope>
    <source>
        <strain evidence="7">Stoneville</strain>
        <tissue evidence="7">Whole head</tissue>
    </source>
</reference>
<protein>
    <recommendedName>
        <fullName evidence="6">Serpin domain-containing protein</fullName>
    </recommendedName>
</protein>
<accession>A0A8J6HEU9</accession>
<dbReference type="Gene3D" id="2.30.39.10">
    <property type="entry name" value="Alpha-1-antitrypsin, domain 1"/>
    <property type="match status" value="3"/>
</dbReference>
<evidence type="ECO:0000259" key="6">
    <source>
        <dbReference type="SMART" id="SM00093"/>
    </source>
</evidence>
<evidence type="ECO:0000256" key="3">
    <source>
        <dbReference type="ARBA" id="ARBA00022900"/>
    </source>
</evidence>
<evidence type="ECO:0000313" key="8">
    <source>
        <dbReference type="Proteomes" id="UP000719412"/>
    </source>
</evidence>
<feature type="domain" description="Serpin" evidence="6">
    <location>
        <begin position="32"/>
        <end position="387"/>
    </location>
</feature>
<feature type="domain" description="Serpin" evidence="6">
    <location>
        <begin position="408"/>
        <end position="765"/>
    </location>
</feature>
<dbReference type="PANTHER" id="PTHR11461:SF211">
    <property type="entry name" value="GH10112P-RELATED"/>
    <property type="match status" value="1"/>
</dbReference>
<dbReference type="Gene3D" id="3.30.497.10">
    <property type="entry name" value="Antithrombin, subunit I, domain 2"/>
    <property type="match status" value="2"/>
</dbReference>
<gene>
    <name evidence="7" type="ORF">GEV33_009930</name>
</gene>
<keyword evidence="5" id="KW-0732">Signal</keyword>
<dbReference type="InterPro" id="IPR000215">
    <property type="entry name" value="Serpin_fam"/>
</dbReference>
<keyword evidence="2" id="KW-0646">Protease inhibitor</keyword>
<name>A0A8J6HEU9_TENMO</name>
<dbReference type="Pfam" id="PF00079">
    <property type="entry name" value="Serpin"/>
    <property type="match status" value="2"/>
</dbReference>
<comment type="caution">
    <text evidence="7">The sequence shown here is derived from an EMBL/GenBank/DDBJ whole genome shotgun (WGS) entry which is preliminary data.</text>
</comment>
<dbReference type="InterPro" id="IPR023796">
    <property type="entry name" value="Serpin_dom"/>
</dbReference>
<evidence type="ECO:0000256" key="2">
    <source>
        <dbReference type="ARBA" id="ARBA00022690"/>
    </source>
</evidence>
<dbReference type="InterPro" id="IPR042178">
    <property type="entry name" value="Serpin_sf_1"/>
</dbReference>
<evidence type="ECO:0000256" key="1">
    <source>
        <dbReference type="ARBA" id="ARBA00009500"/>
    </source>
</evidence>
<dbReference type="AlphaFoldDB" id="A0A8J6HEU9"/>
<dbReference type="InterPro" id="IPR042185">
    <property type="entry name" value="Serpin_sf_2"/>
</dbReference>
<comment type="similarity">
    <text evidence="1 4">Belongs to the serpin family.</text>
</comment>
<dbReference type="SUPFAM" id="SSF56574">
    <property type="entry name" value="Serpins"/>
    <property type="match status" value="2"/>
</dbReference>